<feature type="domain" description="AB hydrolase-1" evidence="1">
    <location>
        <begin position="69"/>
        <end position="270"/>
    </location>
</feature>
<dbReference type="Gene3D" id="3.40.50.1820">
    <property type="entry name" value="alpha/beta hydrolase"/>
    <property type="match status" value="1"/>
</dbReference>
<dbReference type="RefSeq" id="WP_125480238.1">
    <property type="nucleotide sequence ID" value="NZ_RSFW01000013.1"/>
</dbReference>
<reference evidence="3" key="1">
    <citation type="submission" date="2018-12" db="EMBL/GenBank/DDBJ databases">
        <title>Bacillus chawlae sp. nov., Bacillus glennii sp. nov., and Bacillus saganii sp. nov. Isolated from the Vehicle Assembly Building at Kennedy Space Center where the Viking Spacecraft were Assembled.</title>
        <authorList>
            <person name="Seuylemezian A."/>
            <person name="Vaishampayan P."/>
        </authorList>
    </citation>
    <scope>NUCLEOTIDE SEQUENCE [LARGE SCALE GENOMIC DNA]</scope>
    <source>
        <strain evidence="3">DSM 13966</strain>
    </source>
</reference>
<evidence type="ECO:0000259" key="1">
    <source>
        <dbReference type="Pfam" id="PF00561"/>
    </source>
</evidence>
<protein>
    <submittedName>
        <fullName evidence="2">Alpha/beta hydrolase</fullName>
    </submittedName>
</protein>
<dbReference type="PANTHER" id="PTHR43194">
    <property type="entry name" value="HYDROLASE ALPHA/BETA FOLD FAMILY"/>
    <property type="match status" value="1"/>
</dbReference>
<proteinExistence type="predicted"/>
<dbReference type="AlphaFoldDB" id="A0A3R9KVM4"/>
<evidence type="ECO:0000313" key="2">
    <source>
        <dbReference type="EMBL" id="RSD27248.1"/>
    </source>
</evidence>
<dbReference type="SUPFAM" id="SSF53474">
    <property type="entry name" value="alpha/beta-Hydrolases"/>
    <property type="match status" value="1"/>
</dbReference>
<dbReference type="InterPro" id="IPR029058">
    <property type="entry name" value="AB_hydrolase_fold"/>
</dbReference>
<dbReference type="Proteomes" id="UP000279911">
    <property type="component" value="Unassembled WGS sequence"/>
</dbReference>
<gene>
    <name evidence="2" type="ORF">EJA10_11990</name>
</gene>
<dbReference type="OrthoDB" id="5513277at2"/>
<dbReference type="PANTHER" id="PTHR43194:SF2">
    <property type="entry name" value="PEROXISOMAL MEMBRANE PROTEIN LPX1"/>
    <property type="match status" value="1"/>
</dbReference>
<keyword evidence="2" id="KW-0378">Hydrolase</keyword>
<dbReference type="Pfam" id="PF00561">
    <property type="entry name" value="Abhydrolase_1"/>
    <property type="match status" value="1"/>
</dbReference>
<dbReference type="InterPro" id="IPR050228">
    <property type="entry name" value="Carboxylesterase_BioH"/>
</dbReference>
<accession>A0A3R9KVM4</accession>
<dbReference type="PRINTS" id="PR00111">
    <property type="entry name" value="ABHYDROLASE"/>
</dbReference>
<organism evidence="2 3">
    <name type="scientific">Mesobacillus subterraneus</name>
    <dbReference type="NCBI Taxonomy" id="285983"/>
    <lineage>
        <taxon>Bacteria</taxon>
        <taxon>Bacillati</taxon>
        <taxon>Bacillota</taxon>
        <taxon>Bacilli</taxon>
        <taxon>Bacillales</taxon>
        <taxon>Bacillaceae</taxon>
        <taxon>Mesobacillus</taxon>
    </lineage>
</organism>
<dbReference type="InterPro" id="IPR000073">
    <property type="entry name" value="AB_hydrolase_1"/>
</dbReference>
<dbReference type="GO" id="GO:0016787">
    <property type="term" value="F:hydrolase activity"/>
    <property type="evidence" value="ECO:0007669"/>
    <property type="project" value="UniProtKB-KW"/>
</dbReference>
<name>A0A3R9KVM4_9BACI</name>
<sequence length="291" mass="32780">MKTIYRSLDGKDKILCQYEEYLTLFETPIEREYVETRFGRTHVLKMGKEDGKPLFIFQGGNCINPVTLSWFKGLVKEYKVYAPDTIGHPGYSDETRISASDESFALWIQDLLDFYGIESCAFIGPSYGGGIILRLAAFQPERIHCAVLVAPAGIILGSKLKMIKDILIPMLLYKMNGSAKSMRQIADVMSAKTMGSLDESIIGNIFKHTLLEQEMPKITTMEELENYRAPTLLITGTNDIFFPGDKISQKSAGLFGDNLELKEYDMGHFPSGAFLEKIDADIKAFLKKYYL</sequence>
<comment type="caution">
    <text evidence="2">The sequence shown here is derived from an EMBL/GenBank/DDBJ whole genome shotgun (WGS) entry which is preliminary data.</text>
</comment>
<dbReference type="EMBL" id="RSFW01000013">
    <property type="protein sequence ID" value="RSD27248.1"/>
    <property type="molecule type" value="Genomic_DNA"/>
</dbReference>
<evidence type="ECO:0000313" key="3">
    <source>
        <dbReference type="Proteomes" id="UP000279911"/>
    </source>
</evidence>